<dbReference type="RefSeq" id="WP_345508361.1">
    <property type="nucleotide sequence ID" value="NZ_BAABIW010000019.1"/>
</dbReference>
<protein>
    <recommendedName>
        <fullName evidence="4">Lsr2 protein</fullName>
    </recommendedName>
</protein>
<gene>
    <name evidence="2" type="ORF">GCM10023258_30530</name>
</gene>
<name>A0ABP9JI70_9MICO</name>
<comment type="caution">
    <text evidence="2">The sequence shown here is derived from an EMBL/GenBank/DDBJ whole genome shotgun (WGS) entry which is preliminary data.</text>
</comment>
<proteinExistence type="predicted"/>
<dbReference type="EMBL" id="BAABIW010000019">
    <property type="protein sequence ID" value="GAA5031950.1"/>
    <property type="molecule type" value="Genomic_DNA"/>
</dbReference>
<keyword evidence="3" id="KW-1185">Reference proteome</keyword>
<evidence type="ECO:0008006" key="4">
    <source>
        <dbReference type="Google" id="ProtNLM"/>
    </source>
</evidence>
<feature type="region of interest" description="Disordered" evidence="1">
    <location>
        <begin position="65"/>
        <end position="96"/>
    </location>
</feature>
<evidence type="ECO:0000256" key="1">
    <source>
        <dbReference type="SAM" id="MobiDB-lite"/>
    </source>
</evidence>
<dbReference type="Proteomes" id="UP001500427">
    <property type="component" value="Unassembled WGS sequence"/>
</dbReference>
<evidence type="ECO:0000313" key="2">
    <source>
        <dbReference type="EMBL" id="GAA5031950.1"/>
    </source>
</evidence>
<reference evidence="3" key="1">
    <citation type="journal article" date="2019" name="Int. J. Syst. Evol. Microbiol.">
        <title>The Global Catalogue of Microorganisms (GCM) 10K type strain sequencing project: providing services to taxonomists for standard genome sequencing and annotation.</title>
        <authorList>
            <consortium name="The Broad Institute Genomics Platform"/>
            <consortium name="The Broad Institute Genome Sequencing Center for Infectious Disease"/>
            <person name="Wu L."/>
            <person name="Ma J."/>
        </authorList>
    </citation>
    <scope>NUCLEOTIDE SEQUENCE [LARGE SCALE GENOMIC DNA]</scope>
    <source>
        <strain evidence="3">JCM 17687</strain>
    </source>
</reference>
<evidence type="ECO:0000313" key="3">
    <source>
        <dbReference type="Proteomes" id="UP001500427"/>
    </source>
</evidence>
<sequence length="96" mass="10552">MAKPRSGPRFFRRRGHELTVEDADGNRLQATLEKLGADSTQEDGAFVLGYCKSCDWTGPARRARDKARRDAEAHVAQCPSKGKIRLGVGDDPGRPD</sequence>
<accession>A0ABP9JI70</accession>
<organism evidence="2 3">
    <name type="scientific">Terrabacter aeriphilus</name>
    <dbReference type="NCBI Taxonomy" id="515662"/>
    <lineage>
        <taxon>Bacteria</taxon>
        <taxon>Bacillati</taxon>
        <taxon>Actinomycetota</taxon>
        <taxon>Actinomycetes</taxon>
        <taxon>Micrococcales</taxon>
        <taxon>Intrasporangiaceae</taxon>
        <taxon>Terrabacter</taxon>
    </lineage>
</organism>